<dbReference type="AlphaFoldDB" id="A0A7C9TR36"/>
<organism evidence="3 4">
    <name type="scientific">Galbitalea soli</name>
    <dbReference type="NCBI Taxonomy" id="1268042"/>
    <lineage>
        <taxon>Bacteria</taxon>
        <taxon>Bacillati</taxon>
        <taxon>Actinomycetota</taxon>
        <taxon>Actinomycetes</taxon>
        <taxon>Micrococcales</taxon>
        <taxon>Microbacteriaceae</taxon>
        <taxon>Galbitalea</taxon>
    </lineage>
</organism>
<dbReference type="EMBL" id="JAAGWZ010000002">
    <property type="protein sequence ID" value="NEM91200.1"/>
    <property type="molecule type" value="Genomic_DNA"/>
</dbReference>
<name>A0A7C9TR36_9MICO</name>
<sequence length="458" mass="46372">MKDSNDDGLSLIEVLIAVVIFSVIALGVAFTVASTLRVADQAQAREQAANLAAQDIDLDRSIDNLFDLYSDNYDTVVNGTTFHVARTASWVTDGTVNQRCGTGGGVLRYKRVNVDVTWDGMTSTTAPVQSDTLIDPGTRINDQTHGTILVSVVGSAGTGTSGVTVTATPSATPNGATALTSAPDPTDPEGCTYILSVTPGNYDVKISRAGYVDVNQSATATVTVGVQAAGAASVGFQFDQSGNLTTSYASNYSGSVLTPSNLPTSFVSTYGTYTATTPVTASGVNLYPFPSGYKVLAGQYVDPATAGGGCAAPDPSQWSAGTALNNTTVLAGNAPSTPVTPGGSAAAAVPMGVFTVKSIAAGVYVTAVQLSGPAASGDPGCAAADASPTTYTYKFPATTSSTKNFALPWGTYKIYTSTLFGILTTRVATANLTTITGSGGTNSSNGGTLTLDPRAVAP</sequence>
<evidence type="ECO:0000256" key="2">
    <source>
        <dbReference type="SAM" id="Phobius"/>
    </source>
</evidence>
<gene>
    <name evidence="3" type="ORF">G3T37_07500</name>
</gene>
<keyword evidence="4" id="KW-1185">Reference proteome</keyword>
<feature type="transmembrane region" description="Helical" evidence="2">
    <location>
        <begin position="12"/>
        <end position="33"/>
    </location>
</feature>
<comment type="caution">
    <text evidence="3">The sequence shown here is derived from an EMBL/GenBank/DDBJ whole genome shotgun (WGS) entry which is preliminary data.</text>
</comment>
<dbReference type="Pfam" id="PF07963">
    <property type="entry name" value="N_methyl"/>
    <property type="match status" value="1"/>
</dbReference>
<feature type="compositionally biased region" description="Low complexity" evidence="1">
    <location>
        <begin position="436"/>
        <end position="451"/>
    </location>
</feature>
<evidence type="ECO:0000313" key="4">
    <source>
        <dbReference type="Proteomes" id="UP000479756"/>
    </source>
</evidence>
<keyword evidence="2" id="KW-1133">Transmembrane helix</keyword>
<keyword evidence="2" id="KW-0812">Transmembrane</keyword>
<keyword evidence="2" id="KW-0472">Membrane</keyword>
<evidence type="ECO:0000313" key="3">
    <source>
        <dbReference type="EMBL" id="NEM91200.1"/>
    </source>
</evidence>
<dbReference type="InterPro" id="IPR013784">
    <property type="entry name" value="Carb-bd-like_fold"/>
</dbReference>
<dbReference type="GO" id="GO:0030246">
    <property type="term" value="F:carbohydrate binding"/>
    <property type="evidence" value="ECO:0007669"/>
    <property type="project" value="InterPro"/>
</dbReference>
<reference evidence="3 4" key="1">
    <citation type="journal article" date="2014" name="Int. J. Syst. Evol. Microbiol.">
        <title>Description of Galbitalea soli gen. nov., sp. nov., and Frondihabitans sucicola sp. nov.</title>
        <authorList>
            <person name="Kim S.J."/>
            <person name="Lim J.M."/>
            <person name="Ahn J.H."/>
            <person name="Weon H.Y."/>
            <person name="Hamada M."/>
            <person name="Suzuki K."/>
            <person name="Ahn T.Y."/>
            <person name="Kwon S.W."/>
        </authorList>
    </citation>
    <scope>NUCLEOTIDE SEQUENCE [LARGE SCALE GENOMIC DNA]</scope>
    <source>
        <strain evidence="3 4">NBRC 108727</strain>
    </source>
</reference>
<accession>A0A7C9TR36</accession>
<feature type="region of interest" description="Disordered" evidence="1">
    <location>
        <begin position="436"/>
        <end position="458"/>
    </location>
</feature>
<dbReference type="NCBIfam" id="TIGR02532">
    <property type="entry name" value="IV_pilin_GFxxxE"/>
    <property type="match status" value="1"/>
</dbReference>
<protein>
    <submittedName>
        <fullName evidence="3">Prepilin-type N-terminal cleavage/methylation domain-containing protein</fullName>
    </submittedName>
</protein>
<dbReference type="RefSeq" id="WP_163472882.1">
    <property type="nucleotide sequence ID" value="NZ_JAAGWZ010000002.1"/>
</dbReference>
<evidence type="ECO:0000256" key="1">
    <source>
        <dbReference type="SAM" id="MobiDB-lite"/>
    </source>
</evidence>
<dbReference type="SUPFAM" id="SSF49452">
    <property type="entry name" value="Starch-binding domain-like"/>
    <property type="match status" value="1"/>
</dbReference>
<proteinExistence type="predicted"/>
<dbReference type="InterPro" id="IPR012902">
    <property type="entry name" value="N_methyl_site"/>
</dbReference>
<dbReference type="Proteomes" id="UP000479756">
    <property type="component" value="Unassembled WGS sequence"/>
</dbReference>